<feature type="domain" description="N-acetyltransferase" evidence="1">
    <location>
        <begin position="1"/>
        <end position="231"/>
    </location>
</feature>
<dbReference type="GO" id="GO:0016747">
    <property type="term" value="F:acyltransferase activity, transferring groups other than amino-acyl groups"/>
    <property type="evidence" value="ECO:0007669"/>
    <property type="project" value="InterPro"/>
</dbReference>
<evidence type="ECO:0000313" key="2">
    <source>
        <dbReference type="EMBL" id="KAK0384837.1"/>
    </source>
</evidence>
<sequence length="243" mass="27122">MEIRRATAGDLAAIADVVIASLAEDPSWRSLFTSEIRHDPNYRLYIREILKTYLAPSNTEWLVLVAEAPKGLMSTIVSVAIWNVSLSKNRTSTRRDSASTLCNFSEAVEVMSSNTDLSTLDKLTALRDTMSCIQNQSFQHLEPCVYLEVLATHPVYRGQGYAKALCTEVIESAQDHNLPVSVLTSARGYIFFSGLGFKDIGCASLRGPDRTLEECVVKAMVRHLRPRKSRPLVVNWVLQRVTM</sequence>
<dbReference type="CDD" id="cd04301">
    <property type="entry name" value="NAT_SF"/>
    <property type="match status" value="1"/>
</dbReference>
<organism evidence="2 3">
    <name type="scientific">Sarocladium strictum</name>
    <name type="common">Black bundle disease fungus</name>
    <name type="synonym">Acremonium strictum</name>
    <dbReference type="NCBI Taxonomy" id="5046"/>
    <lineage>
        <taxon>Eukaryota</taxon>
        <taxon>Fungi</taxon>
        <taxon>Dikarya</taxon>
        <taxon>Ascomycota</taxon>
        <taxon>Pezizomycotina</taxon>
        <taxon>Sordariomycetes</taxon>
        <taxon>Hypocreomycetidae</taxon>
        <taxon>Hypocreales</taxon>
        <taxon>Sarocladiaceae</taxon>
        <taxon>Sarocladium</taxon>
    </lineage>
</organism>
<dbReference type="PANTHER" id="PTHR42791">
    <property type="entry name" value="GNAT FAMILY ACETYLTRANSFERASE"/>
    <property type="match status" value="1"/>
</dbReference>
<keyword evidence="3" id="KW-1185">Reference proteome</keyword>
<accession>A0AA39GEY5</accession>
<dbReference type="InterPro" id="IPR016181">
    <property type="entry name" value="Acyl_CoA_acyltransferase"/>
</dbReference>
<dbReference type="PROSITE" id="PS51186">
    <property type="entry name" value="GNAT"/>
    <property type="match status" value="1"/>
</dbReference>
<dbReference type="PANTHER" id="PTHR42791:SF2">
    <property type="entry name" value="N-ACETYLTRANSFERASE DOMAIN-CONTAINING PROTEIN"/>
    <property type="match status" value="1"/>
</dbReference>
<dbReference type="Proteomes" id="UP001175261">
    <property type="component" value="Unassembled WGS sequence"/>
</dbReference>
<dbReference type="Pfam" id="PF00583">
    <property type="entry name" value="Acetyltransf_1"/>
    <property type="match status" value="1"/>
</dbReference>
<dbReference type="AlphaFoldDB" id="A0AA39GEY5"/>
<dbReference type="EMBL" id="JAPDFR010000007">
    <property type="protein sequence ID" value="KAK0384837.1"/>
    <property type="molecule type" value="Genomic_DNA"/>
</dbReference>
<evidence type="ECO:0000259" key="1">
    <source>
        <dbReference type="PROSITE" id="PS51186"/>
    </source>
</evidence>
<protein>
    <recommendedName>
        <fullName evidence="1">N-acetyltransferase domain-containing protein</fullName>
    </recommendedName>
</protein>
<name>A0AA39GEY5_SARSR</name>
<reference evidence="2" key="1">
    <citation type="submission" date="2022-10" db="EMBL/GenBank/DDBJ databases">
        <title>Determination and structural analysis of whole genome sequence of Sarocladium strictum F4-1.</title>
        <authorList>
            <person name="Hu L."/>
            <person name="Jiang Y."/>
        </authorList>
    </citation>
    <scope>NUCLEOTIDE SEQUENCE</scope>
    <source>
        <strain evidence="2">F4-1</strain>
    </source>
</reference>
<evidence type="ECO:0000313" key="3">
    <source>
        <dbReference type="Proteomes" id="UP001175261"/>
    </source>
</evidence>
<proteinExistence type="predicted"/>
<gene>
    <name evidence="2" type="ORF">NLU13_7315</name>
</gene>
<dbReference type="InterPro" id="IPR000182">
    <property type="entry name" value="GNAT_dom"/>
</dbReference>
<dbReference type="SUPFAM" id="SSF55729">
    <property type="entry name" value="Acyl-CoA N-acyltransferases (Nat)"/>
    <property type="match status" value="1"/>
</dbReference>
<comment type="caution">
    <text evidence="2">The sequence shown here is derived from an EMBL/GenBank/DDBJ whole genome shotgun (WGS) entry which is preliminary data.</text>
</comment>
<dbReference type="Gene3D" id="3.40.630.30">
    <property type="match status" value="1"/>
</dbReference>
<dbReference type="InterPro" id="IPR052523">
    <property type="entry name" value="Trichothecene_AcTrans"/>
</dbReference>